<dbReference type="SUPFAM" id="SSF51197">
    <property type="entry name" value="Clavaminate synthase-like"/>
    <property type="match status" value="1"/>
</dbReference>
<reference evidence="28" key="1">
    <citation type="submission" date="2020-04" db="EMBL/GenBank/DDBJ databases">
        <title>Genome Assembly and Annotation of Botryosphaeria dothidea sdau 11-99, a Latent Pathogen of Apple Fruit Ring Rot in China.</title>
        <authorList>
            <person name="Yu C."/>
            <person name="Diao Y."/>
            <person name="Lu Q."/>
            <person name="Zhao J."/>
            <person name="Cui S."/>
            <person name="Peng C."/>
            <person name="He B."/>
            <person name="Liu H."/>
        </authorList>
    </citation>
    <scope>NUCLEOTIDE SEQUENCE [LARGE SCALE GENOMIC DNA]</scope>
    <source>
        <strain evidence="28">Sdau11-99</strain>
    </source>
</reference>
<evidence type="ECO:0000256" key="23">
    <source>
        <dbReference type="ARBA" id="ARBA00049334"/>
    </source>
</evidence>
<dbReference type="Proteomes" id="UP000572817">
    <property type="component" value="Unassembled WGS sequence"/>
</dbReference>
<dbReference type="Gene3D" id="2.40.50.140">
    <property type="entry name" value="Nucleic acid-binding proteins"/>
    <property type="match status" value="1"/>
</dbReference>
<keyword evidence="29" id="KW-1185">Reference proteome</keyword>
<dbReference type="InterPro" id="IPR003959">
    <property type="entry name" value="ATPase_AAA_core"/>
</dbReference>
<dbReference type="InterPro" id="IPR027417">
    <property type="entry name" value="P-loop_NTPase"/>
</dbReference>
<comment type="similarity">
    <text evidence="6">Belongs to the gamma-BBH/TMLD family.</text>
</comment>
<dbReference type="InterPro" id="IPR003593">
    <property type="entry name" value="AAA+_ATPase"/>
</dbReference>
<evidence type="ECO:0000256" key="22">
    <source>
        <dbReference type="ARBA" id="ARBA00046008"/>
    </source>
</evidence>
<dbReference type="FunFam" id="1.10.8.60:FF:000009">
    <property type="entry name" value="26S protease regulatory subunit 6A"/>
    <property type="match status" value="1"/>
</dbReference>
<dbReference type="Pfam" id="PF16450">
    <property type="entry name" value="Prot_ATP_ID_OB_C"/>
    <property type="match status" value="1"/>
</dbReference>
<dbReference type="GO" id="GO:0045329">
    <property type="term" value="P:carnitine biosynthetic process"/>
    <property type="evidence" value="ECO:0007669"/>
    <property type="project" value="UniProtKB-UniPathway"/>
</dbReference>
<evidence type="ECO:0000256" key="16">
    <source>
        <dbReference type="ARBA" id="ARBA00023004"/>
    </source>
</evidence>
<feature type="compositionally biased region" description="Basic and acidic residues" evidence="26">
    <location>
        <begin position="682"/>
        <end position="702"/>
    </location>
</feature>
<dbReference type="GO" id="GO:0016887">
    <property type="term" value="F:ATP hydrolysis activity"/>
    <property type="evidence" value="ECO:0007669"/>
    <property type="project" value="InterPro"/>
</dbReference>
<keyword evidence="11" id="KW-0067">ATP-binding</keyword>
<dbReference type="Gene3D" id="3.40.50.300">
    <property type="entry name" value="P-loop containing nucleotide triphosphate hydrolases"/>
    <property type="match status" value="1"/>
</dbReference>
<evidence type="ECO:0000256" key="15">
    <source>
        <dbReference type="ARBA" id="ARBA00023002"/>
    </source>
</evidence>
<keyword evidence="13" id="KW-0647">Proteasome</keyword>
<dbReference type="GO" id="GO:0003676">
    <property type="term" value="F:nucleic acid binding"/>
    <property type="evidence" value="ECO:0007669"/>
    <property type="project" value="InterPro"/>
</dbReference>
<dbReference type="InterPro" id="IPR003819">
    <property type="entry name" value="TauD/TfdA-like"/>
</dbReference>
<evidence type="ECO:0000256" key="7">
    <source>
        <dbReference type="ARBA" id="ARBA00012267"/>
    </source>
</evidence>
<dbReference type="GO" id="GO:0005524">
    <property type="term" value="F:ATP binding"/>
    <property type="evidence" value="ECO:0007669"/>
    <property type="project" value="UniProtKB-KW"/>
</dbReference>
<dbReference type="FunFam" id="3.60.130.10:FF:000001">
    <property type="entry name" value="Trimethyllysine dioxygenase, mitochondrial"/>
    <property type="match status" value="1"/>
</dbReference>
<comment type="cofactor">
    <cofactor evidence="1">
        <name>Fe(2+)</name>
        <dbReference type="ChEBI" id="CHEBI:29033"/>
    </cofactor>
</comment>
<dbReference type="GO" id="GO:0006508">
    <property type="term" value="P:proteolysis"/>
    <property type="evidence" value="ECO:0007669"/>
    <property type="project" value="UniProtKB-KW"/>
</dbReference>
<sequence length="1133" mass="127191">MADSLLAARGHDPLPQPVGKNWVSRFIDNQPKLKTKWNRKFHSQRAKCEDPDAINAWFKRVQETRRSYGILDDDIYNFDKIGFMMGMVATSKVVTSSDTIGRAVVVQPGNREWTTTIEGINASGWAIPPFVILAGKVHQSNWYRGLPADWVITIKHFNTHTESRTKGTHRLLILDGHSSHATPEFDQYCIVNNIVTLCMPAHTSHLLQPLDVSYFSPLKRSYGQEVQESVRQGIHHIDKDDFLTIYSRNVDVCAPPTLRRPSVTNNKIQVQMDTRRSSPLTIPAFWLRDHCRCSECVHPDTNQRLVDTFAIPEDIKITECSEHGDHVQVLFSDGHQGNFSMDFLAKQGYHRNRQVLQDGEYTPKLWDGSIKNDAPVVDYNEVMSSEKGVGEWTALIRKYGFAYVDGCPATPEATQKLLERIAFIRHTHYGGFWDFTSDLASKDTAYTSIALEAHNDNTYFSDPAGLQMFHLLSHTDGTGGASLLVDGFKVAMQLLQEDAEAYQVLSSVLINSHASGNEGVTIVPWEMQPVFVHIGNRLVQIRWNNSDRASIHAPPDYTEKWYRAARKWDQLLKSAENEYWEQLQPGRPMVFDNWRVLHGRSAFTGKRRLCGGYTRELRGPSSAAPAYLAHQHQRHPAPSLPHPLCPPSLSAAPPPLHGLPRKRPAATQPTTTMSTLEDLDDIERSAKDDRKDDGDKDQDGKKPSQGADSEMKDADDKDDDVLDADILNSSTRDIIARRRLLENDMRIMKSEFQRLTHEKATMHEKIKDNMDKIENNRQLPYLVGNVVEILDLDVTAEAAEEGANIDLDATRVGKSAVIKTSTRQTIFLPLIGLVDHEKLKPGDLIGVNKDSYLVLDTLPAEYDSRVKAMEVDEKPTEKYTDVGGLDKQIEELVEAVVWPMKEAERFKKIGIKAPKGALMYGPPGTGKTLLARACAAQTDATFLKLAGPQLVQMFIGDGAKLVRDCFALAKEKAPSIIFIDELDAVGTKRFDSEKSGDREVQRTMLELLNQLDGFASDDRVKVLAATNRVDVLDPALLRSGRLDRKIEFPLPNEEARAQILRIHSRKMTVDDKVNWAELARSTDEFGGAQLKAVCVEAGMIALRSGQSKISHEHYVDAILEVQAKKKETINMFS</sequence>
<feature type="compositionally biased region" description="Pro residues" evidence="26">
    <location>
        <begin position="638"/>
        <end position="657"/>
    </location>
</feature>
<keyword evidence="15" id="KW-0560">Oxidoreductase</keyword>
<name>A0A8H4IUS6_9PEZI</name>
<evidence type="ECO:0000256" key="4">
    <source>
        <dbReference type="ARBA" id="ARBA00004496"/>
    </source>
</evidence>
<keyword evidence="8" id="KW-0963">Cytoplasm</keyword>
<dbReference type="InterPro" id="IPR041569">
    <property type="entry name" value="AAA_lid_3"/>
</dbReference>
<comment type="caution">
    <text evidence="28">The sequence shown here is derived from an EMBL/GenBank/DDBJ whole genome shotgun (WGS) entry which is preliminary data.</text>
</comment>
<organism evidence="28 29">
    <name type="scientific">Botryosphaeria dothidea</name>
    <dbReference type="NCBI Taxonomy" id="55169"/>
    <lineage>
        <taxon>Eukaryota</taxon>
        <taxon>Fungi</taxon>
        <taxon>Dikarya</taxon>
        <taxon>Ascomycota</taxon>
        <taxon>Pezizomycotina</taxon>
        <taxon>Dothideomycetes</taxon>
        <taxon>Dothideomycetes incertae sedis</taxon>
        <taxon>Botryosphaeriales</taxon>
        <taxon>Botryosphaeriaceae</taxon>
        <taxon>Botryosphaeria</taxon>
    </lineage>
</organism>
<dbReference type="InterPro" id="IPR003960">
    <property type="entry name" value="ATPase_AAA_CS"/>
</dbReference>
<evidence type="ECO:0000259" key="27">
    <source>
        <dbReference type="SMART" id="SM00382"/>
    </source>
</evidence>
<dbReference type="CDD" id="cd00250">
    <property type="entry name" value="CAS_like"/>
    <property type="match status" value="1"/>
</dbReference>
<dbReference type="GO" id="GO:0050353">
    <property type="term" value="F:trimethyllysine dioxygenase activity"/>
    <property type="evidence" value="ECO:0007669"/>
    <property type="project" value="UniProtKB-EC"/>
</dbReference>
<proteinExistence type="inferred from homology"/>
<evidence type="ECO:0000256" key="3">
    <source>
        <dbReference type="ARBA" id="ARBA00004123"/>
    </source>
</evidence>
<evidence type="ECO:0000256" key="24">
    <source>
        <dbReference type="ARBA" id="ARBA00069320"/>
    </source>
</evidence>
<dbReference type="EMBL" id="WWBZ02000033">
    <property type="protein sequence ID" value="KAF4306683.1"/>
    <property type="molecule type" value="Genomic_DNA"/>
</dbReference>
<keyword evidence="10" id="KW-0547">Nucleotide-binding</keyword>
<comment type="catalytic activity">
    <reaction evidence="23">
        <text>N(6),N(6),N(6)-trimethyl-L-lysine + 2-oxoglutarate + O2 = (3S)-3-hydroxy-N(6),N(6),N(6)-trimethyl-L-lysine + succinate + CO2</text>
        <dbReference type="Rhea" id="RHEA:14181"/>
        <dbReference type="ChEBI" id="CHEBI:15379"/>
        <dbReference type="ChEBI" id="CHEBI:16526"/>
        <dbReference type="ChEBI" id="CHEBI:16810"/>
        <dbReference type="ChEBI" id="CHEBI:30031"/>
        <dbReference type="ChEBI" id="CHEBI:58100"/>
        <dbReference type="ChEBI" id="CHEBI:141499"/>
        <dbReference type="EC" id="1.14.11.8"/>
    </reaction>
</comment>
<evidence type="ECO:0000256" key="26">
    <source>
        <dbReference type="SAM" id="MobiDB-lite"/>
    </source>
</evidence>
<dbReference type="GO" id="GO:0005634">
    <property type="term" value="C:nucleus"/>
    <property type="evidence" value="ECO:0007669"/>
    <property type="project" value="UniProtKB-SubCell"/>
</dbReference>
<evidence type="ECO:0000256" key="2">
    <source>
        <dbReference type="ARBA" id="ARBA00001961"/>
    </source>
</evidence>
<comment type="function">
    <text evidence="22">Converts trimethyllysine (TML) into hydroxytrimethyllysine (HTML).</text>
</comment>
<evidence type="ECO:0000256" key="19">
    <source>
        <dbReference type="ARBA" id="ARBA00030363"/>
    </source>
</evidence>
<dbReference type="PANTHER" id="PTHR23073">
    <property type="entry name" value="26S PROTEASOME REGULATORY SUBUNIT"/>
    <property type="match status" value="1"/>
</dbReference>
<dbReference type="GO" id="GO:0005737">
    <property type="term" value="C:cytoplasm"/>
    <property type="evidence" value="ECO:0007669"/>
    <property type="project" value="UniProtKB-SubCell"/>
</dbReference>
<keyword evidence="14" id="KW-0223">Dioxygenase</keyword>
<comment type="similarity">
    <text evidence="5">Belongs to the AAA ATPase family.</text>
</comment>
<comment type="subcellular location">
    <subcellularLocation>
        <location evidence="4">Cytoplasm</location>
    </subcellularLocation>
    <subcellularLocation>
        <location evidence="3">Nucleus</location>
    </subcellularLocation>
</comment>
<evidence type="ECO:0000256" key="10">
    <source>
        <dbReference type="ARBA" id="ARBA00022741"/>
    </source>
</evidence>
<dbReference type="SUPFAM" id="SSF52540">
    <property type="entry name" value="P-loop containing nucleoside triphosphate hydrolases"/>
    <property type="match status" value="1"/>
</dbReference>
<dbReference type="InterPro" id="IPR042098">
    <property type="entry name" value="TauD-like_sf"/>
</dbReference>
<evidence type="ECO:0000256" key="12">
    <source>
        <dbReference type="ARBA" id="ARBA00022873"/>
    </source>
</evidence>
<evidence type="ECO:0000256" key="8">
    <source>
        <dbReference type="ARBA" id="ARBA00022490"/>
    </source>
</evidence>
<keyword evidence="28" id="KW-0378">Hydrolase</keyword>
<dbReference type="Pfam" id="PF06155">
    <property type="entry name" value="GBBH-like_N"/>
    <property type="match status" value="1"/>
</dbReference>
<feature type="domain" description="AAA+ ATPase" evidence="27">
    <location>
        <begin position="913"/>
        <end position="1052"/>
    </location>
</feature>
<keyword evidence="16" id="KW-0408">Iron</keyword>
<dbReference type="FunFam" id="3.40.50.300:FF:000037">
    <property type="entry name" value="26S protease regulatory subunit 6A"/>
    <property type="match status" value="1"/>
</dbReference>
<dbReference type="InterPro" id="IPR050221">
    <property type="entry name" value="26S_Proteasome_ATPase"/>
</dbReference>
<dbReference type="InterPro" id="IPR032501">
    <property type="entry name" value="Prot_ATP_ID_OB_2nd"/>
</dbReference>
<evidence type="ECO:0000256" key="14">
    <source>
        <dbReference type="ARBA" id="ARBA00022964"/>
    </source>
</evidence>
<evidence type="ECO:0000256" key="17">
    <source>
        <dbReference type="ARBA" id="ARBA00023242"/>
    </source>
</evidence>
<dbReference type="AlphaFoldDB" id="A0A8H4IUS6"/>
<evidence type="ECO:0000313" key="28">
    <source>
        <dbReference type="EMBL" id="KAF4306683.1"/>
    </source>
</evidence>
<keyword evidence="17" id="KW-0539">Nucleus</keyword>
<dbReference type="Gene3D" id="3.30.2020.30">
    <property type="match status" value="1"/>
</dbReference>
<dbReference type="Pfam" id="PF03184">
    <property type="entry name" value="DDE_1"/>
    <property type="match status" value="1"/>
</dbReference>
<dbReference type="FunFam" id="2.40.50.140:FF:000076">
    <property type="entry name" value="26S protease regulatory subunit 6A"/>
    <property type="match status" value="1"/>
</dbReference>
<evidence type="ECO:0000256" key="11">
    <source>
        <dbReference type="ARBA" id="ARBA00022840"/>
    </source>
</evidence>
<protein>
    <recommendedName>
        <fullName evidence="24">26S proteasome regulatory subunit 6A</fullName>
        <ecNumber evidence="7">1.14.11.8</ecNumber>
    </recommendedName>
    <alternativeName>
        <fullName evidence="20">Epsilon-trimethyllysine 2-oxoglutarate dioxygenase</fullName>
    </alternativeName>
    <alternativeName>
        <fullName evidence="19">TML hydroxylase</fullName>
    </alternativeName>
    <alternativeName>
        <fullName evidence="21">TML-alpha-ketoglutarate dioxygenase</fullName>
    </alternativeName>
    <alternativeName>
        <fullName evidence="25">Trimethyllysine dioxygenase</fullName>
    </alternativeName>
</protein>
<keyword evidence="9" id="KW-0479">Metal-binding</keyword>
<dbReference type="PROSITE" id="PS00674">
    <property type="entry name" value="AAA"/>
    <property type="match status" value="1"/>
</dbReference>
<dbReference type="SMART" id="SM00382">
    <property type="entry name" value="AAA"/>
    <property type="match status" value="1"/>
</dbReference>
<dbReference type="Gene3D" id="1.10.8.60">
    <property type="match status" value="1"/>
</dbReference>
<dbReference type="InterPro" id="IPR012776">
    <property type="entry name" value="Trimethyllysine_dOase"/>
</dbReference>
<dbReference type="InterPro" id="IPR012340">
    <property type="entry name" value="NA-bd_OB-fold"/>
</dbReference>
<dbReference type="Pfam" id="PF17862">
    <property type="entry name" value="AAA_lid_3"/>
    <property type="match status" value="1"/>
</dbReference>
<dbReference type="Pfam" id="PF02668">
    <property type="entry name" value="TauD"/>
    <property type="match status" value="1"/>
</dbReference>
<dbReference type="FunFam" id="3.30.2020.30:FF:000002">
    <property type="entry name" value="Putative gamma-butyrobetaine dioxygenase"/>
    <property type="match status" value="1"/>
</dbReference>
<evidence type="ECO:0000256" key="18">
    <source>
        <dbReference type="ARBA" id="ARBA00024661"/>
    </source>
</evidence>
<evidence type="ECO:0000313" key="29">
    <source>
        <dbReference type="Proteomes" id="UP000572817"/>
    </source>
</evidence>
<dbReference type="GO" id="GO:0008540">
    <property type="term" value="C:proteasome regulatory particle, base subcomplex"/>
    <property type="evidence" value="ECO:0007669"/>
    <property type="project" value="UniProtKB-ARBA"/>
</dbReference>
<dbReference type="InterPro" id="IPR004875">
    <property type="entry name" value="DDE_SF_endonuclease_dom"/>
</dbReference>
<dbReference type="NCBIfam" id="TIGR02410">
    <property type="entry name" value="carnitine_TMLD"/>
    <property type="match status" value="1"/>
</dbReference>
<keyword evidence="12" id="KW-0124">Carnitine biosynthesis</keyword>
<evidence type="ECO:0000256" key="6">
    <source>
        <dbReference type="ARBA" id="ARBA00008654"/>
    </source>
</evidence>
<dbReference type="EC" id="1.14.11.8" evidence="7"/>
<evidence type="ECO:0000256" key="25">
    <source>
        <dbReference type="ARBA" id="ARBA00071191"/>
    </source>
</evidence>
<dbReference type="GO" id="GO:0008233">
    <property type="term" value="F:peptidase activity"/>
    <property type="evidence" value="ECO:0007669"/>
    <property type="project" value="UniProtKB-KW"/>
</dbReference>
<dbReference type="Pfam" id="PF00004">
    <property type="entry name" value="AAA"/>
    <property type="match status" value="1"/>
</dbReference>
<evidence type="ECO:0000256" key="5">
    <source>
        <dbReference type="ARBA" id="ARBA00006914"/>
    </source>
</evidence>
<evidence type="ECO:0000256" key="1">
    <source>
        <dbReference type="ARBA" id="ARBA00001954"/>
    </source>
</evidence>
<dbReference type="Gene3D" id="3.60.130.10">
    <property type="entry name" value="Clavaminate synthase-like"/>
    <property type="match status" value="1"/>
</dbReference>
<dbReference type="GO" id="GO:0005506">
    <property type="term" value="F:iron ion binding"/>
    <property type="evidence" value="ECO:0007669"/>
    <property type="project" value="InterPro"/>
</dbReference>
<dbReference type="OrthoDB" id="9443236at2759"/>
<dbReference type="UniPathway" id="UPA00118"/>
<evidence type="ECO:0000256" key="13">
    <source>
        <dbReference type="ARBA" id="ARBA00022942"/>
    </source>
</evidence>
<evidence type="ECO:0000256" key="20">
    <source>
        <dbReference type="ARBA" id="ARBA00031778"/>
    </source>
</evidence>
<dbReference type="InterPro" id="IPR010376">
    <property type="entry name" value="GBBH-like_N"/>
</dbReference>
<comment type="cofactor">
    <cofactor evidence="2">
        <name>L-ascorbate</name>
        <dbReference type="ChEBI" id="CHEBI:38290"/>
    </cofactor>
</comment>
<keyword evidence="28" id="KW-0645">Protease</keyword>
<accession>A0A8H4IUS6</accession>
<evidence type="ECO:0000256" key="21">
    <source>
        <dbReference type="ARBA" id="ARBA00032283"/>
    </source>
</evidence>
<evidence type="ECO:0000256" key="9">
    <source>
        <dbReference type="ARBA" id="ARBA00022723"/>
    </source>
</evidence>
<feature type="region of interest" description="Disordered" evidence="26">
    <location>
        <begin position="627"/>
        <end position="717"/>
    </location>
</feature>
<comment type="function">
    <text evidence="18">The 26S proteasome is involved in the ATP-dependent degradation of ubiquitinated proteins. The regulatory (or ATPase) complex confers ATP dependency and substrate specificity to the 26S complex.</text>
</comment>
<dbReference type="InterPro" id="IPR038492">
    <property type="entry name" value="GBBH-like_N_sf"/>
</dbReference>
<gene>
    <name evidence="28" type="ORF">GTA08_BOTSDO05759</name>
</gene>